<proteinExistence type="inferred from homology"/>
<dbReference type="EMBL" id="CAFBPX010000130">
    <property type="protein sequence ID" value="CAB5035298.1"/>
    <property type="molecule type" value="Genomic_DNA"/>
</dbReference>
<protein>
    <submittedName>
        <fullName evidence="2">Unannotated protein</fullName>
    </submittedName>
</protein>
<dbReference type="Gene3D" id="1.10.20.60">
    <property type="entry name" value="Glu-tRNAGln amidotransferase C subunit, N-terminal domain"/>
    <property type="match status" value="1"/>
</dbReference>
<dbReference type="PANTHER" id="PTHR15004">
    <property type="entry name" value="GLUTAMYL-TRNA(GLN) AMIDOTRANSFERASE SUBUNIT C, MITOCHONDRIAL"/>
    <property type="match status" value="1"/>
</dbReference>
<dbReference type="InterPro" id="IPR003837">
    <property type="entry name" value="GatC"/>
</dbReference>
<reference evidence="2" key="1">
    <citation type="submission" date="2020-05" db="EMBL/GenBank/DDBJ databases">
        <authorList>
            <person name="Chiriac C."/>
            <person name="Salcher M."/>
            <person name="Ghai R."/>
            <person name="Kavagutti S V."/>
        </authorList>
    </citation>
    <scope>NUCLEOTIDE SEQUENCE</scope>
</reference>
<organism evidence="2">
    <name type="scientific">freshwater metagenome</name>
    <dbReference type="NCBI Taxonomy" id="449393"/>
    <lineage>
        <taxon>unclassified sequences</taxon>
        <taxon>metagenomes</taxon>
        <taxon>ecological metagenomes</taxon>
    </lineage>
</organism>
<accession>A0A6J7S3X9</accession>
<dbReference type="EMBL" id="CAESAO010000157">
    <property type="protein sequence ID" value="CAB4346612.1"/>
    <property type="molecule type" value="Genomic_DNA"/>
</dbReference>
<dbReference type="AlphaFoldDB" id="A0A6J7S3X9"/>
<dbReference type="GO" id="GO:0006450">
    <property type="term" value="P:regulation of translational fidelity"/>
    <property type="evidence" value="ECO:0007669"/>
    <property type="project" value="InterPro"/>
</dbReference>
<dbReference type="NCBIfam" id="TIGR00135">
    <property type="entry name" value="gatC"/>
    <property type="match status" value="1"/>
</dbReference>
<dbReference type="Pfam" id="PF02686">
    <property type="entry name" value="GatC"/>
    <property type="match status" value="1"/>
</dbReference>
<dbReference type="HAMAP" id="MF_00122">
    <property type="entry name" value="GatC"/>
    <property type="match status" value="1"/>
</dbReference>
<name>A0A6J7S3X9_9ZZZZ</name>
<dbReference type="SUPFAM" id="SSF141000">
    <property type="entry name" value="Glu-tRNAGln amidotransferase C subunit"/>
    <property type="match status" value="1"/>
</dbReference>
<gene>
    <name evidence="1" type="ORF">UFOPK3522_01421</name>
    <name evidence="2" type="ORF">UFOPK4175_00782</name>
</gene>
<evidence type="ECO:0000313" key="2">
    <source>
        <dbReference type="EMBL" id="CAB5035298.1"/>
    </source>
</evidence>
<evidence type="ECO:0000313" key="1">
    <source>
        <dbReference type="EMBL" id="CAB4346612.1"/>
    </source>
</evidence>
<dbReference type="GO" id="GO:0070681">
    <property type="term" value="P:glutaminyl-tRNAGln biosynthesis via transamidation"/>
    <property type="evidence" value="ECO:0007669"/>
    <property type="project" value="TreeGrafter"/>
</dbReference>
<sequence length="95" mass="10085">MIDRDELLHVARLARLALHEDELDATAAELSSILEHVAVIEELDLDGVEPTAHIGDVGDSLRADTVSASLPRDIALAPAPAVRDDGFLVPSPQGE</sequence>
<dbReference type="InterPro" id="IPR036113">
    <property type="entry name" value="Asp/Glu-ADT_sf_sub_c"/>
</dbReference>
<dbReference type="PANTHER" id="PTHR15004:SF0">
    <property type="entry name" value="GLUTAMYL-TRNA(GLN) AMIDOTRANSFERASE SUBUNIT C, MITOCHONDRIAL"/>
    <property type="match status" value="1"/>
</dbReference>